<sequence length="145" mass="16108">MSGNLSPEVGLAQRFSAEGISAPLGKSSKGKGKAVERPFGEDLIKAQSDQLFKRLDEVADKLFRFPSQRVLEEYKGVVRELLQQVQGMLQVRQEFSMTSGAAFRLITRVHEGLSQMEKVLSREAKRVKLMKLANDIKGCLVSLLA</sequence>
<name>G7V5X5_THELD</name>
<reference evidence="1 2" key="2">
    <citation type="journal article" date="2012" name="Stand. Genomic Sci.">
        <title>Genome sequence of the moderately thermophilic, amino-acid-degrading and sulfur-reducing bacterium Thermovirga lienii type strain (Cas60314(T)).</title>
        <authorList>
            <person name="Goker M."/>
            <person name="Saunders E."/>
            <person name="Lapidus A."/>
            <person name="Nolan M."/>
            <person name="Lucas S."/>
            <person name="Hammon N."/>
            <person name="Deshpande S."/>
            <person name="Cheng J.F."/>
            <person name="Han C."/>
            <person name="Tapia R."/>
            <person name="Goodwin L.A."/>
            <person name="Pitluck S."/>
            <person name="Liolios K."/>
            <person name="Mavromatis K."/>
            <person name="Pagani I."/>
            <person name="Ivanova N."/>
            <person name="Mikhailova N."/>
            <person name="Pati A."/>
            <person name="Chen A."/>
            <person name="Palaniappan K."/>
            <person name="Land M."/>
            <person name="Chang Y.J."/>
            <person name="Jeffries C.D."/>
            <person name="Brambilla E.M."/>
            <person name="Rohde M."/>
            <person name="Spring S."/>
            <person name="Detter J.C."/>
            <person name="Woyke T."/>
            <person name="Bristow J."/>
            <person name="Eisen J.A."/>
            <person name="Markowitz V."/>
            <person name="Hugenholtz P."/>
            <person name="Kyrpides N.C."/>
            <person name="Klenk H.P."/>
        </authorList>
    </citation>
    <scope>NUCLEOTIDE SEQUENCE [LARGE SCALE GENOMIC DNA]</scope>
    <source>
        <strain evidence="2">ATCC BAA-1197 / DSM 17291 / Cas60314</strain>
    </source>
</reference>
<dbReference type="KEGG" id="tli:Tlie_0134"/>
<organism evidence="1 2">
    <name type="scientific">Thermovirga lienii (strain ATCC BAA-1197 / DSM 17291 / Cas60314)</name>
    <dbReference type="NCBI Taxonomy" id="580340"/>
    <lineage>
        <taxon>Bacteria</taxon>
        <taxon>Thermotogati</taxon>
        <taxon>Synergistota</taxon>
        <taxon>Synergistia</taxon>
        <taxon>Synergistales</taxon>
        <taxon>Thermovirgaceae</taxon>
        <taxon>Thermovirga</taxon>
    </lineage>
</organism>
<dbReference type="Gene3D" id="1.20.120.490">
    <property type="entry name" value="Hypothetical protein TM1646-like domain"/>
    <property type="match status" value="1"/>
</dbReference>
<dbReference type="OrthoDB" id="6119at2"/>
<dbReference type="Pfam" id="PF03885">
    <property type="entry name" value="DUF327"/>
    <property type="match status" value="1"/>
</dbReference>
<evidence type="ECO:0000313" key="2">
    <source>
        <dbReference type="Proteomes" id="UP000005868"/>
    </source>
</evidence>
<dbReference type="EMBL" id="CP003096">
    <property type="protein sequence ID" value="AER65880.1"/>
    <property type="molecule type" value="Genomic_DNA"/>
</dbReference>
<accession>G7V5X5</accession>
<dbReference type="AlphaFoldDB" id="G7V5X5"/>
<reference evidence="2" key="1">
    <citation type="submission" date="2011-10" db="EMBL/GenBank/DDBJ databases">
        <title>The complete genome of chromosome of Thermovirga lienii DSM 17291.</title>
        <authorList>
            <consortium name="US DOE Joint Genome Institute (JGI-PGF)"/>
            <person name="Lucas S."/>
            <person name="Copeland A."/>
            <person name="Lapidus A."/>
            <person name="Glavina del Rio T."/>
            <person name="Dalin E."/>
            <person name="Tice H."/>
            <person name="Bruce D."/>
            <person name="Goodwin L."/>
            <person name="Pitluck S."/>
            <person name="Peters L."/>
            <person name="Mikhailova N."/>
            <person name="Saunders E."/>
            <person name="Kyrpides N."/>
            <person name="Mavromatis K."/>
            <person name="Ivanova N."/>
            <person name="Last F.I."/>
            <person name="Brettin T."/>
            <person name="Detter J.C."/>
            <person name="Han C."/>
            <person name="Larimer F."/>
            <person name="Land M."/>
            <person name="Hauser L."/>
            <person name="Markowitz V."/>
            <person name="Cheng J.-F."/>
            <person name="Hugenholtz P."/>
            <person name="Woyke T."/>
            <person name="Wu D."/>
            <person name="Spring S."/>
            <person name="Schroeder M."/>
            <person name="Brambilla E.-M."/>
            <person name="Klenk H.-P."/>
            <person name="Eisen J.A."/>
        </authorList>
    </citation>
    <scope>NUCLEOTIDE SEQUENCE [LARGE SCALE GENOMIC DNA]</scope>
    <source>
        <strain evidence="2">ATCC BAA-1197 / DSM 17291 / Cas60314</strain>
    </source>
</reference>
<dbReference type="SUPFAM" id="SSF158397">
    <property type="entry name" value="TM1646-like"/>
    <property type="match status" value="1"/>
</dbReference>
<evidence type="ECO:0008006" key="3">
    <source>
        <dbReference type="Google" id="ProtNLM"/>
    </source>
</evidence>
<gene>
    <name evidence="1" type="ordered locus">Tlie_0134</name>
</gene>
<proteinExistence type="predicted"/>
<dbReference type="Proteomes" id="UP000005868">
    <property type="component" value="Chromosome"/>
</dbReference>
<dbReference type="eggNOG" id="COG1728">
    <property type="taxonomic scope" value="Bacteria"/>
</dbReference>
<evidence type="ECO:0000313" key="1">
    <source>
        <dbReference type="EMBL" id="AER65880.1"/>
    </source>
</evidence>
<dbReference type="HOGENOM" id="CLU_1785990_0_0_0"/>
<protein>
    <recommendedName>
        <fullName evidence="3">DUF327 domain-containing protein</fullName>
    </recommendedName>
</protein>
<dbReference type="InterPro" id="IPR024042">
    <property type="entry name" value="TM1646-like_dom_sf"/>
</dbReference>
<dbReference type="STRING" id="580340.Tlie_0134"/>
<dbReference type="InterPro" id="IPR005585">
    <property type="entry name" value="DUF327"/>
</dbReference>
<keyword evidence="2" id="KW-1185">Reference proteome</keyword>